<evidence type="ECO:0000256" key="1">
    <source>
        <dbReference type="SAM" id="Phobius"/>
    </source>
</evidence>
<sequence length="283" mass="31746">MNIVNKLTLRHLRQNKRRTLVTIIGVVISVAMLTAVATIAVSFLDLMQRQSIADNGEWHVLYMDVDKEQLEAIKNDEATKELIISRDLGFAQLEGSQNDNKPYLFIKEYNTQGFENFPIVLSKGRFPQAANEVVISEDIALNAKVVYEIGDTVTLGVGDRFTTDGEDPFQQGVSLQMENGEITEVLKNEKTVNYTIVGTIKRPMWEPAWAPGYTILSYVDESLIGVEDTVHAAVVFKKVNNSLLAHAEDLAKKNNIESCSYNYNLLRYYGVIGSDDLRTTLFS</sequence>
<keyword evidence="1" id="KW-1133">Transmembrane helix</keyword>
<keyword evidence="4" id="KW-1185">Reference proteome</keyword>
<dbReference type="Proteomes" id="UP000658225">
    <property type="component" value="Unassembled WGS sequence"/>
</dbReference>
<keyword evidence="1" id="KW-0472">Membrane</keyword>
<organism evidence="3 4">
    <name type="scientific">Sporosarcina limicola</name>
    <dbReference type="NCBI Taxonomy" id="34101"/>
    <lineage>
        <taxon>Bacteria</taxon>
        <taxon>Bacillati</taxon>
        <taxon>Bacillota</taxon>
        <taxon>Bacilli</taxon>
        <taxon>Bacillales</taxon>
        <taxon>Caryophanaceae</taxon>
        <taxon>Sporosarcina</taxon>
    </lineage>
</organism>
<comment type="caution">
    <text evidence="3">The sequence shown here is derived from an EMBL/GenBank/DDBJ whole genome shotgun (WGS) entry which is preliminary data.</text>
</comment>
<evidence type="ECO:0000259" key="2">
    <source>
        <dbReference type="Pfam" id="PF12704"/>
    </source>
</evidence>
<protein>
    <submittedName>
        <fullName evidence="3">ABC-type antimicrobial peptide transport system permease subunit</fullName>
    </submittedName>
</protein>
<dbReference type="InterPro" id="IPR025857">
    <property type="entry name" value="MacB_PCD"/>
</dbReference>
<evidence type="ECO:0000313" key="4">
    <source>
        <dbReference type="Proteomes" id="UP000658225"/>
    </source>
</evidence>
<reference evidence="3" key="1">
    <citation type="submission" date="2020-10" db="EMBL/GenBank/DDBJ databases">
        <title>Genomic Encyclopedia of Type Strains, Phase IV (KMG-IV): sequencing the most valuable type-strain genomes for metagenomic binning, comparative biology and taxonomic classification.</title>
        <authorList>
            <person name="Goeker M."/>
        </authorList>
    </citation>
    <scope>NUCLEOTIDE SEQUENCE</scope>
    <source>
        <strain evidence="3">DSM 13886</strain>
    </source>
</reference>
<evidence type="ECO:0000313" key="3">
    <source>
        <dbReference type="EMBL" id="MBE1556170.1"/>
    </source>
</evidence>
<accession>A0A927REB7</accession>
<gene>
    <name evidence="3" type="ORF">H4683_003291</name>
</gene>
<feature type="transmembrane region" description="Helical" evidence="1">
    <location>
        <begin position="20"/>
        <end position="44"/>
    </location>
</feature>
<proteinExistence type="predicted"/>
<keyword evidence="1" id="KW-0812">Transmembrane</keyword>
<dbReference type="EMBL" id="JADBEL010000022">
    <property type="protein sequence ID" value="MBE1556170.1"/>
    <property type="molecule type" value="Genomic_DNA"/>
</dbReference>
<feature type="domain" description="MacB-like periplasmic core" evidence="2">
    <location>
        <begin position="19"/>
        <end position="192"/>
    </location>
</feature>
<name>A0A927REB7_9BACL</name>
<dbReference type="AlphaFoldDB" id="A0A927REB7"/>
<dbReference type="Pfam" id="PF12704">
    <property type="entry name" value="MacB_PCD"/>
    <property type="match status" value="1"/>
</dbReference>